<dbReference type="SUPFAM" id="SSF56014">
    <property type="entry name" value="Nitrite and sulphite reductase 4Fe-4S domain-like"/>
    <property type="match status" value="2"/>
</dbReference>
<dbReference type="GO" id="GO:0046872">
    <property type="term" value="F:metal ion binding"/>
    <property type="evidence" value="ECO:0007669"/>
    <property type="project" value="UniProtKB-KW"/>
</dbReference>
<evidence type="ECO:0000256" key="10">
    <source>
        <dbReference type="ARBA" id="ARBA00023004"/>
    </source>
</evidence>
<evidence type="ECO:0000256" key="5">
    <source>
        <dbReference type="ARBA" id="ARBA00022485"/>
    </source>
</evidence>
<dbReference type="AlphaFoldDB" id="A0A1H0P2U3"/>
<dbReference type="Pfam" id="PF03460">
    <property type="entry name" value="NIR_SIR_ferr"/>
    <property type="match status" value="2"/>
</dbReference>
<comment type="catalytic activity">
    <reaction evidence="12">
        <text>hydrogen sulfide + 6 oxidized [2Fe-2S]-[ferredoxin] + 3 H2O = sulfite + 6 reduced [2Fe-2S]-[ferredoxin] + 7 H(+)</text>
        <dbReference type="Rhea" id="RHEA:23132"/>
        <dbReference type="Rhea" id="RHEA-COMP:10000"/>
        <dbReference type="Rhea" id="RHEA-COMP:10001"/>
        <dbReference type="ChEBI" id="CHEBI:15377"/>
        <dbReference type="ChEBI" id="CHEBI:15378"/>
        <dbReference type="ChEBI" id="CHEBI:17359"/>
        <dbReference type="ChEBI" id="CHEBI:29919"/>
        <dbReference type="ChEBI" id="CHEBI:33737"/>
        <dbReference type="ChEBI" id="CHEBI:33738"/>
        <dbReference type="EC" id="1.8.7.1"/>
    </reaction>
</comment>
<evidence type="ECO:0000256" key="4">
    <source>
        <dbReference type="ARBA" id="ARBA00012353"/>
    </source>
</evidence>
<evidence type="ECO:0000256" key="1">
    <source>
        <dbReference type="ARBA" id="ARBA00001966"/>
    </source>
</evidence>
<protein>
    <recommendedName>
        <fullName evidence="4">assimilatory sulfite reductase (ferredoxin)</fullName>
        <ecNumber evidence="4">1.8.7.1</ecNumber>
    </recommendedName>
</protein>
<proteinExistence type="inferred from homology"/>
<dbReference type="PROSITE" id="PS00365">
    <property type="entry name" value="NIR_SIR"/>
    <property type="match status" value="1"/>
</dbReference>
<reference evidence="17" key="1">
    <citation type="submission" date="2016-10" db="EMBL/GenBank/DDBJ databases">
        <authorList>
            <person name="Varghese N."/>
            <person name="Submissions S."/>
        </authorList>
    </citation>
    <scope>NUCLEOTIDE SEQUENCE [LARGE SCALE GENOMIC DNA]</scope>
    <source>
        <strain evidence="17">DSM 22329</strain>
    </source>
</reference>
<feature type="domain" description="Nitrite/sulphite reductase 4Fe-4S" evidence="14">
    <location>
        <begin position="165"/>
        <end position="318"/>
    </location>
</feature>
<dbReference type="GO" id="GO:0050311">
    <property type="term" value="F:sulfite reductase (ferredoxin) activity"/>
    <property type="evidence" value="ECO:0007669"/>
    <property type="project" value="UniProtKB-EC"/>
</dbReference>
<feature type="domain" description="Nitrite/Sulfite reductase ferredoxin-like" evidence="15">
    <location>
        <begin position="342"/>
        <end position="405"/>
    </location>
</feature>
<evidence type="ECO:0000256" key="3">
    <source>
        <dbReference type="ARBA" id="ARBA00010429"/>
    </source>
</evidence>
<comment type="cofactor">
    <cofactor evidence="1">
        <name>[4Fe-4S] cluster</name>
        <dbReference type="ChEBI" id="CHEBI:49883"/>
    </cofactor>
</comment>
<keyword evidence="6" id="KW-0349">Heme</keyword>
<dbReference type="Proteomes" id="UP000199077">
    <property type="component" value="Chromosome I"/>
</dbReference>
<dbReference type="FunFam" id="3.30.413.10:FF:000009">
    <property type="entry name" value="Sulfite reductase [ferredoxin]"/>
    <property type="match status" value="1"/>
</dbReference>
<dbReference type="OrthoDB" id="3189055at2"/>
<evidence type="ECO:0000256" key="12">
    <source>
        <dbReference type="ARBA" id="ARBA00049518"/>
    </source>
</evidence>
<dbReference type="SUPFAM" id="SSF55124">
    <property type="entry name" value="Nitrite/Sulfite reductase N-terminal domain-like"/>
    <property type="match status" value="2"/>
</dbReference>
<evidence type="ECO:0000256" key="7">
    <source>
        <dbReference type="ARBA" id="ARBA00022723"/>
    </source>
</evidence>
<evidence type="ECO:0000256" key="11">
    <source>
        <dbReference type="ARBA" id="ARBA00023014"/>
    </source>
</evidence>
<dbReference type="Gene3D" id="3.30.413.10">
    <property type="entry name" value="Sulfite Reductase Hemoprotein, domain 1"/>
    <property type="match status" value="2"/>
</dbReference>
<keyword evidence="11" id="KW-0411">Iron-sulfur</keyword>
<feature type="domain" description="Nitrite/Sulfite reductase ferredoxin-like" evidence="15">
    <location>
        <begin position="94"/>
        <end position="156"/>
    </location>
</feature>
<keyword evidence="7" id="KW-0479">Metal-binding</keyword>
<evidence type="ECO:0000256" key="13">
    <source>
        <dbReference type="SAM" id="MobiDB-lite"/>
    </source>
</evidence>
<evidence type="ECO:0000256" key="9">
    <source>
        <dbReference type="ARBA" id="ARBA00023002"/>
    </source>
</evidence>
<dbReference type="RefSeq" id="WP_091782628.1">
    <property type="nucleotide sequence ID" value="NZ_LT629711.1"/>
</dbReference>
<dbReference type="InterPro" id="IPR036136">
    <property type="entry name" value="Nit/Sulf_reduc_fer-like_dom_sf"/>
</dbReference>
<feature type="region of interest" description="Disordered" evidence="13">
    <location>
        <begin position="1"/>
        <end position="26"/>
    </location>
</feature>
<keyword evidence="17" id="KW-1185">Reference proteome</keyword>
<dbReference type="STRING" id="443156.SAMN04489867_1121"/>
<dbReference type="GO" id="GO:0051539">
    <property type="term" value="F:4 iron, 4 sulfur cluster binding"/>
    <property type="evidence" value="ECO:0007669"/>
    <property type="project" value="UniProtKB-KW"/>
</dbReference>
<evidence type="ECO:0000259" key="15">
    <source>
        <dbReference type="Pfam" id="PF03460"/>
    </source>
</evidence>
<dbReference type="InterPro" id="IPR006067">
    <property type="entry name" value="NO2/SO3_Rdtase_4Fe4S_dom"/>
</dbReference>
<dbReference type="PANTHER" id="PTHR32439:SF0">
    <property type="entry name" value="FERREDOXIN--NITRITE REDUCTASE, CHLOROPLASTIC"/>
    <property type="match status" value="1"/>
</dbReference>
<evidence type="ECO:0000256" key="2">
    <source>
        <dbReference type="ARBA" id="ARBA00003247"/>
    </source>
</evidence>
<dbReference type="Gene3D" id="3.90.480.20">
    <property type="match status" value="1"/>
</dbReference>
<dbReference type="InterPro" id="IPR051329">
    <property type="entry name" value="NIR_SIR_4Fe-4S"/>
</dbReference>
<organism evidence="16 17">
    <name type="scientific">Pedococcus dokdonensis</name>
    <dbReference type="NCBI Taxonomy" id="443156"/>
    <lineage>
        <taxon>Bacteria</taxon>
        <taxon>Bacillati</taxon>
        <taxon>Actinomycetota</taxon>
        <taxon>Actinomycetes</taxon>
        <taxon>Micrococcales</taxon>
        <taxon>Intrasporangiaceae</taxon>
        <taxon>Pedococcus</taxon>
    </lineage>
</organism>
<evidence type="ECO:0000256" key="8">
    <source>
        <dbReference type="ARBA" id="ARBA00022784"/>
    </source>
</evidence>
<dbReference type="EMBL" id="LT629711">
    <property type="protein sequence ID" value="SDO99271.1"/>
    <property type="molecule type" value="Genomic_DNA"/>
</dbReference>
<keyword evidence="9" id="KW-0560">Oxidoreductase</keyword>
<comment type="similarity">
    <text evidence="3">Belongs to the nitrite and sulfite reductase 4Fe-4S domain family.</text>
</comment>
<keyword evidence="10" id="KW-0408">Iron</keyword>
<keyword evidence="8" id="KW-0883">Thioether bond</keyword>
<dbReference type="InterPro" id="IPR006066">
    <property type="entry name" value="NO2/SO3_Rdtase_FeS/sirohaem_BS"/>
</dbReference>
<dbReference type="GO" id="GO:0020037">
    <property type="term" value="F:heme binding"/>
    <property type="evidence" value="ECO:0007669"/>
    <property type="project" value="InterPro"/>
</dbReference>
<dbReference type="InterPro" id="IPR005117">
    <property type="entry name" value="NiRdtase/SiRdtase_haem-b_fer"/>
</dbReference>
<dbReference type="EC" id="1.8.7.1" evidence="4"/>
<evidence type="ECO:0000256" key="6">
    <source>
        <dbReference type="ARBA" id="ARBA00022617"/>
    </source>
</evidence>
<keyword evidence="5" id="KW-0004">4Fe-4S</keyword>
<dbReference type="InterPro" id="IPR045854">
    <property type="entry name" value="NO2/SO3_Rdtase_4Fe4S_sf"/>
</dbReference>
<dbReference type="PRINTS" id="PR00397">
    <property type="entry name" value="SIROHAEM"/>
</dbReference>
<evidence type="ECO:0000313" key="16">
    <source>
        <dbReference type="EMBL" id="SDO99271.1"/>
    </source>
</evidence>
<sequence>MTQTPTRPQRQAGKATGAWADGDRTPLNANEEFKQADDGLNVRARIEQVYSKEGFASIPGEDLRGRMRWWGLYTQRKPGIDGGKTATLDPSELDAEYFMLRVRSDGGALDADQLRTVAEISREFARDTADVTDRQNIQLHWIRVEDVPEIWERLESVGLTTAEACGDTPRVILGSPVAGIAADEVIDGTPAVRQILDRYIGSPEFSNLPRKFKTAISGSPSLDVAHEVNDISFVGVEHPEHGPGFDVWVGGGLSTNPMFAQRLGVWVALEDVPDVWKGVVSIFRDHGYRRLRNRARLKFLMADWGPEKFRDVLQNDYLKRVLLDGPAPQAPSEHRRDHVGVHPQQDGKFWVGVAPIAGRVSGTTLYAVAELAAKHGSGRVRLTAHQKLLVLDVPQREVAALTAGLDGLGLPTAPSEWRRGLMACTGIEFCKLALVETKARAHTVIAEMERRLPDWDVPFSIHINGCPNSCARTQVADVGLKGMVQTDDDGNLVEIFQVHLGGGLGTEPQLARKTRALKVRAEDLPDYVERLAGRFVEQREGDESFAHWAHRAEEDDLR</sequence>
<feature type="domain" description="Nitrite/sulphite reductase 4Fe-4S" evidence="14">
    <location>
        <begin position="419"/>
        <end position="552"/>
    </location>
</feature>
<accession>A0A1H0P2U3</accession>
<evidence type="ECO:0000313" key="17">
    <source>
        <dbReference type="Proteomes" id="UP000199077"/>
    </source>
</evidence>
<dbReference type="PANTHER" id="PTHR32439">
    <property type="entry name" value="FERREDOXIN--NITRITE REDUCTASE, CHLOROPLASTIC"/>
    <property type="match status" value="1"/>
</dbReference>
<comment type="function">
    <text evidence="2">Catalyzes the reduction of sulfite to sulfide, a step in the biosynthesis of sulfur-containing amino acids and cofactors.</text>
</comment>
<gene>
    <name evidence="16" type="ORF">SAMN04489867_1121</name>
</gene>
<name>A0A1H0P2U3_9MICO</name>
<evidence type="ECO:0000259" key="14">
    <source>
        <dbReference type="Pfam" id="PF01077"/>
    </source>
</evidence>
<dbReference type="Pfam" id="PF01077">
    <property type="entry name" value="NIR_SIR"/>
    <property type="match status" value="2"/>
</dbReference>